<feature type="domain" description="Ice-binding protein C-terminal" evidence="2">
    <location>
        <begin position="196"/>
        <end position="219"/>
    </location>
</feature>
<proteinExistence type="predicted"/>
<keyword evidence="4" id="KW-1185">Reference proteome</keyword>
<evidence type="ECO:0000259" key="2">
    <source>
        <dbReference type="Pfam" id="PF07589"/>
    </source>
</evidence>
<dbReference type="InterPro" id="IPR013424">
    <property type="entry name" value="Ice-binding_C"/>
</dbReference>
<dbReference type="Proteomes" id="UP000515917">
    <property type="component" value="Chromosome"/>
</dbReference>
<protein>
    <recommendedName>
        <fullName evidence="2">Ice-binding protein C-terminal domain-containing protein</fullName>
    </recommendedName>
</protein>
<organism evidence="3 4">
    <name type="scientific">Iodobacter fluviatilis</name>
    <dbReference type="NCBI Taxonomy" id="537"/>
    <lineage>
        <taxon>Bacteria</taxon>
        <taxon>Pseudomonadati</taxon>
        <taxon>Pseudomonadota</taxon>
        <taxon>Betaproteobacteria</taxon>
        <taxon>Neisseriales</taxon>
        <taxon>Chitinibacteraceae</taxon>
        <taxon>Iodobacter</taxon>
    </lineage>
</organism>
<feature type="chain" id="PRO_5028824693" description="Ice-binding protein C-terminal domain-containing protein" evidence="1">
    <location>
        <begin position="26"/>
        <end position="225"/>
    </location>
</feature>
<evidence type="ECO:0000313" key="3">
    <source>
        <dbReference type="EMBL" id="QBC42140.1"/>
    </source>
</evidence>
<accession>A0A7G3G430</accession>
<name>A0A7G3G430_9NEIS</name>
<sequence>MSISFMIKSIATALSVLILSNIAQASVYSNTAAQDSSGNLVLIPGLGSDGGSSTATTSFGQHFMAISGTLQNFNFYASEGDRGYISFAIAAWDGQKAVGPALYTRSSFLYDAGSQALGASGLNLSLTAGKEYIAYLSTAAIASPAGNIWMKSANTNGGLSGGFASINSNGANPLSLTQSWVNSATNLNYTATFTTAVPEPETYVLLSLGLIALLAQQRKNFKSIR</sequence>
<dbReference type="AlphaFoldDB" id="A0A7G3G430"/>
<reference evidence="3 4" key="1">
    <citation type="submission" date="2018-01" db="EMBL/GenBank/DDBJ databases">
        <title>Genome sequence of Iodobacter sp. strain PCH194 isolated from Indian Trans-Himalaya.</title>
        <authorList>
            <person name="Kumar V."/>
            <person name="Thakur V."/>
            <person name="Kumar S."/>
            <person name="Singh D."/>
        </authorList>
    </citation>
    <scope>NUCLEOTIDE SEQUENCE [LARGE SCALE GENOMIC DNA]</scope>
    <source>
        <strain evidence="3 4">PCH194</strain>
    </source>
</reference>
<dbReference type="KEGG" id="ifl:C1H71_00255"/>
<dbReference type="RefSeq" id="WP_130104771.1">
    <property type="nucleotide sequence ID" value="NZ_CP025781.1"/>
</dbReference>
<keyword evidence="1" id="KW-0732">Signal</keyword>
<feature type="signal peptide" evidence="1">
    <location>
        <begin position="1"/>
        <end position="25"/>
    </location>
</feature>
<evidence type="ECO:0000256" key="1">
    <source>
        <dbReference type="SAM" id="SignalP"/>
    </source>
</evidence>
<gene>
    <name evidence="3" type="ORF">C1H71_00255</name>
</gene>
<dbReference type="EMBL" id="CP025781">
    <property type="protein sequence ID" value="QBC42140.1"/>
    <property type="molecule type" value="Genomic_DNA"/>
</dbReference>
<dbReference type="NCBIfam" id="TIGR02595">
    <property type="entry name" value="PEP_CTERM"/>
    <property type="match status" value="1"/>
</dbReference>
<dbReference type="Pfam" id="PF07589">
    <property type="entry name" value="PEP-CTERM"/>
    <property type="match status" value="1"/>
</dbReference>
<evidence type="ECO:0000313" key="4">
    <source>
        <dbReference type="Proteomes" id="UP000515917"/>
    </source>
</evidence>